<evidence type="ECO:0000313" key="3">
    <source>
        <dbReference type="EMBL" id="ROH89513.1"/>
    </source>
</evidence>
<dbReference type="AlphaFoldDB" id="A0A3N0V9Q3"/>
<evidence type="ECO:0000313" key="4">
    <source>
        <dbReference type="Proteomes" id="UP000282106"/>
    </source>
</evidence>
<protein>
    <submittedName>
        <fullName evidence="3">DUF3570 domain-containing protein</fullName>
    </submittedName>
</protein>
<feature type="chain" id="PRO_5018133866" evidence="2">
    <location>
        <begin position="32"/>
        <end position="429"/>
    </location>
</feature>
<dbReference type="Proteomes" id="UP000282106">
    <property type="component" value="Unassembled WGS sequence"/>
</dbReference>
<organism evidence="3 4">
    <name type="scientific">Stagnimonas aquatica</name>
    <dbReference type="NCBI Taxonomy" id="2689987"/>
    <lineage>
        <taxon>Bacteria</taxon>
        <taxon>Pseudomonadati</taxon>
        <taxon>Pseudomonadota</taxon>
        <taxon>Gammaproteobacteria</taxon>
        <taxon>Nevskiales</taxon>
        <taxon>Nevskiaceae</taxon>
        <taxon>Stagnimonas</taxon>
    </lineage>
</organism>
<evidence type="ECO:0000256" key="1">
    <source>
        <dbReference type="SAM" id="MobiDB-lite"/>
    </source>
</evidence>
<gene>
    <name evidence="3" type="ORF">ED208_10275</name>
</gene>
<accession>A0A3N0V9Q3</accession>
<keyword evidence="4" id="KW-1185">Reference proteome</keyword>
<reference evidence="3 4" key="1">
    <citation type="submission" date="2018-10" db="EMBL/GenBank/DDBJ databases">
        <authorList>
            <person name="Chen W.-M."/>
        </authorList>
    </citation>
    <scope>NUCLEOTIDE SEQUENCE [LARGE SCALE GENOMIC DNA]</scope>
    <source>
        <strain evidence="3 4">THS-13</strain>
    </source>
</reference>
<dbReference type="InParanoid" id="A0A3N0V9Q3"/>
<feature type="signal peptide" evidence="2">
    <location>
        <begin position="1"/>
        <end position="31"/>
    </location>
</feature>
<comment type="caution">
    <text evidence="3">The sequence shown here is derived from an EMBL/GenBank/DDBJ whole genome shotgun (WGS) entry which is preliminary data.</text>
</comment>
<dbReference type="EMBL" id="RJVO01000004">
    <property type="protein sequence ID" value="ROH89513.1"/>
    <property type="molecule type" value="Genomic_DNA"/>
</dbReference>
<dbReference type="InterPro" id="IPR021953">
    <property type="entry name" value="DUF3570"/>
</dbReference>
<dbReference type="RefSeq" id="WP_123211810.1">
    <property type="nucleotide sequence ID" value="NZ_RJVO01000004.1"/>
</dbReference>
<proteinExistence type="predicted"/>
<name>A0A3N0V9Q3_9GAMM</name>
<sequence>MSKDRIATSPALLALSAAAAALPGYSGPAQAWADESVEAGYRYSHYQEAALPASATNGGPGERYRVDSHQFHWLQPQGEAWDFKTDLMLETMSGASPWYVAPGSGGQAIQVLSGASIQDRRAVLQGRARQHLEQGRRALSLGISKEDDYLAYSGGVEAEWDFNQRRNTLSAGLGYSYDQLKPTDGGSARFPDRIAKADKDSFTAYAGLSQVLTPQTVAQLALSYSYSDGYLSDPYKLAYVDARLLPDNRPQDRNQWALTGRLRHYLRSLQAALHVDARYYTDSWGLASDSLEVAWVQKLPADWRLTPSLRWYQQGHANFYRPYYTVAREDGYYSSDYRLSAYGALSGRIAAEKSWRGFSFAAAVEAYESDGDLALRAVRDESPGLVDFLVVSAAVSYQWSLAPPAPRGTSTLQPEPALPTPVQVIPVTP</sequence>
<keyword evidence="2" id="KW-0732">Signal</keyword>
<feature type="region of interest" description="Disordered" evidence="1">
    <location>
        <begin position="407"/>
        <end position="429"/>
    </location>
</feature>
<dbReference type="Pfam" id="PF12094">
    <property type="entry name" value="DUF3570"/>
    <property type="match status" value="1"/>
</dbReference>
<evidence type="ECO:0000256" key="2">
    <source>
        <dbReference type="SAM" id="SignalP"/>
    </source>
</evidence>